<evidence type="ECO:0000256" key="10">
    <source>
        <dbReference type="ARBA" id="ARBA00032441"/>
    </source>
</evidence>
<dbReference type="SUPFAM" id="SSF52540">
    <property type="entry name" value="P-loop containing nucleoside triphosphate hydrolases"/>
    <property type="match status" value="1"/>
</dbReference>
<evidence type="ECO:0000256" key="7">
    <source>
        <dbReference type="ARBA" id="ARBA00022741"/>
    </source>
</evidence>
<dbReference type="KEGG" id="fya:KMW28_19135"/>
<dbReference type="NCBIfam" id="TIGR00150">
    <property type="entry name" value="T6A_YjeE"/>
    <property type="match status" value="1"/>
</dbReference>
<evidence type="ECO:0000256" key="4">
    <source>
        <dbReference type="ARBA" id="ARBA00022490"/>
    </source>
</evidence>
<keyword evidence="5" id="KW-0819">tRNA processing</keyword>
<dbReference type="Pfam" id="PF02367">
    <property type="entry name" value="TsaE"/>
    <property type="match status" value="1"/>
</dbReference>
<dbReference type="GO" id="GO:0005524">
    <property type="term" value="F:ATP binding"/>
    <property type="evidence" value="ECO:0007669"/>
    <property type="project" value="UniProtKB-KW"/>
</dbReference>
<evidence type="ECO:0000256" key="8">
    <source>
        <dbReference type="ARBA" id="ARBA00022840"/>
    </source>
</evidence>
<evidence type="ECO:0000256" key="9">
    <source>
        <dbReference type="ARBA" id="ARBA00022842"/>
    </source>
</evidence>
<organism evidence="11 12">
    <name type="scientific">Flammeovirga yaeyamensis</name>
    <dbReference type="NCBI Taxonomy" id="367791"/>
    <lineage>
        <taxon>Bacteria</taxon>
        <taxon>Pseudomonadati</taxon>
        <taxon>Bacteroidota</taxon>
        <taxon>Cytophagia</taxon>
        <taxon>Cytophagales</taxon>
        <taxon>Flammeovirgaceae</taxon>
        <taxon>Flammeovirga</taxon>
    </lineage>
</organism>
<keyword evidence="12" id="KW-1185">Reference proteome</keyword>
<dbReference type="Proteomes" id="UP000678679">
    <property type="component" value="Chromosome 1"/>
</dbReference>
<name>A0AAX1N347_9BACT</name>
<dbReference type="GO" id="GO:0005737">
    <property type="term" value="C:cytoplasm"/>
    <property type="evidence" value="ECO:0007669"/>
    <property type="project" value="UniProtKB-SubCell"/>
</dbReference>
<accession>A0AAX1N347</accession>
<keyword evidence="9" id="KW-0460">Magnesium</keyword>
<dbReference type="InterPro" id="IPR027417">
    <property type="entry name" value="P-loop_NTPase"/>
</dbReference>
<keyword evidence="6" id="KW-0479">Metal-binding</keyword>
<dbReference type="RefSeq" id="WP_169666009.1">
    <property type="nucleotide sequence ID" value="NZ_CP076132.1"/>
</dbReference>
<comment type="subcellular location">
    <subcellularLocation>
        <location evidence="1">Cytoplasm</location>
    </subcellularLocation>
</comment>
<dbReference type="Gene3D" id="3.40.50.300">
    <property type="entry name" value="P-loop containing nucleotide triphosphate hydrolases"/>
    <property type="match status" value="1"/>
</dbReference>
<dbReference type="PANTHER" id="PTHR33540">
    <property type="entry name" value="TRNA THREONYLCARBAMOYLADENOSINE BIOSYNTHESIS PROTEIN TSAE"/>
    <property type="match status" value="1"/>
</dbReference>
<reference evidence="11 12" key="1">
    <citation type="submission" date="2021-05" db="EMBL/GenBank/DDBJ databases">
        <title>Comparative genomic studies on the polysaccharide-degrading batcterial strains of the Flammeovirga genus.</title>
        <authorList>
            <person name="Zewei F."/>
            <person name="Zheng Z."/>
            <person name="Yu L."/>
            <person name="Ruyue G."/>
            <person name="Yanhong M."/>
            <person name="Yuanyuan C."/>
            <person name="Jingyan G."/>
            <person name="Wenjun H."/>
        </authorList>
    </citation>
    <scope>NUCLEOTIDE SEQUENCE [LARGE SCALE GENOMIC DNA]</scope>
    <source>
        <strain evidence="11 12">NBRC:100898</strain>
    </source>
</reference>
<dbReference type="PANTHER" id="PTHR33540:SF2">
    <property type="entry name" value="TRNA THREONYLCARBAMOYLADENOSINE BIOSYNTHESIS PROTEIN TSAE"/>
    <property type="match status" value="1"/>
</dbReference>
<sequence length="145" mass="16607">METKELKITTNSIDDLNNAAKQILEFAQDSSKVWLFHGEMGAGKTTFIKAICEVLGVMDHVNSPTFALVNEYMTDQADTVYHFDMYRIKDPSEAFDIGFEEYIYSDNLCLIEWPSKVERLLPEDCTEVTIVPIDETTREISIRIV</sequence>
<gene>
    <name evidence="11" type="primary">tsaE</name>
    <name evidence="11" type="ORF">KMW28_19135</name>
</gene>
<dbReference type="InterPro" id="IPR003442">
    <property type="entry name" value="T6A_TsaE"/>
</dbReference>
<comment type="similarity">
    <text evidence="2">Belongs to the TsaE family.</text>
</comment>
<proteinExistence type="inferred from homology"/>
<evidence type="ECO:0000256" key="5">
    <source>
        <dbReference type="ARBA" id="ARBA00022694"/>
    </source>
</evidence>
<dbReference type="AlphaFoldDB" id="A0AAX1N347"/>
<evidence type="ECO:0000256" key="3">
    <source>
        <dbReference type="ARBA" id="ARBA00019010"/>
    </source>
</evidence>
<evidence type="ECO:0000256" key="1">
    <source>
        <dbReference type="ARBA" id="ARBA00004496"/>
    </source>
</evidence>
<evidence type="ECO:0000256" key="2">
    <source>
        <dbReference type="ARBA" id="ARBA00007599"/>
    </source>
</evidence>
<dbReference type="GO" id="GO:0046872">
    <property type="term" value="F:metal ion binding"/>
    <property type="evidence" value="ECO:0007669"/>
    <property type="project" value="UniProtKB-KW"/>
</dbReference>
<keyword evidence="7" id="KW-0547">Nucleotide-binding</keyword>
<evidence type="ECO:0000313" key="12">
    <source>
        <dbReference type="Proteomes" id="UP000678679"/>
    </source>
</evidence>
<dbReference type="EMBL" id="CP076132">
    <property type="protein sequence ID" value="QWG01731.1"/>
    <property type="molecule type" value="Genomic_DNA"/>
</dbReference>
<dbReference type="GO" id="GO:0002949">
    <property type="term" value="P:tRNA threonylcarbamoyladenosine modification"/>
    <property type="evidence" value="ECO:0007669"/>
    <property type="project" value="InterPro"/>
</dbReference>
<evidence type="ECO:0000313" key="11">
    <source>
        <dbReference type="EMBL" id="QWG01731.1"/>
    </source>
</evidence>
<evidence type="ECO:0000256" key="6">
    <source>
        <dbReference type="ARBA" id="ARBA00022723"/>
    </source>
</evidence>
<keyword evidence="4" id="KW-0963">Cytoplasm</keyword>
<keyword evidence="8" id="KW-0067">ATP-binding</keyword>
<protein>
    <recommendedName>
        <fullName evidence="3">tRNA threonylcarbamoyladenosine biosynthesis protein TsaE</fullName>
    </recommendedName>
    <alternativeName>
        <fullName evidence="10">t(6)A37 threonylcarbamoyladenosine biosynthesis protein TsaE</fullName>
    </alternativeName>
</protein>